<evidence type="ECO:0000313" key="3">
    <source>
        <dbReference type="EMBL" id="MCE5972895.1"/>
    </source>
</evidence>
<dbReference type="Gene3D" id="1.10.3730.20">
    <property type="match status" value="1"/>
</dbReference>
<feature type="transmembrane region" description="Helical" evidence="1">
    <location>
        <begin position="90"/>
        <end position="108"/>
    </location>
</feature>
<keyword evidence="1" id="KW-0472">Membrane</keyword>
<protein>
    <submittedName>
        <fullName evidence="3">DMT family transporter</fullName>
    </submittedName>
</protein>
<evidence type="ECO:0000313" key="4">
    <source>
        <dbReference type="Proteomes" id="UP001521181"/>
    </source>
</evidence>
<dbReference type="SUPFAM" id="SSF103481">
    <property type="entry name" value="Multidrug resistance efflux transporter EmrE"/>
    <property type="match status" value="2"/>
</dbReference>
<feature type="transmembrane region" description="Helical" evidence="1">
    <location>
        <begin position="27"/>
        <end position="46"/>
    </location>
</feature>
<feature type="transmembrane region" description="Helical" evidence="1">
    <location>
        <begin position="253"/>
        <end position="273"/>
    </location>
</feature>
<dbReference type="Proteomes" id="UP001521181">
    <property type="component" value="Unassembled WGS sequence"/>
</dbReference>
<dbReference type="InterPro" id="IPR000620">
    <property type="entry name" value="EamA_dom"/>
</dbReference>
<keyword evidence="1" id="KW-1133">Transmembrane helix</keyword>
<dbReference type="PANTHER" id="PTHR22911">
    <property type="entry name" value="ACYL-MALONYL CONDENSING ENZYME-RELATED"/>
    <property type="match status" value="1"/>
</dbReference>
<feature type="transmembrane region" description="Helical" evidence="1">
    <location>
        <begin position="114"/>
        <end position="135"/>
    </location>
</feature>
<gene>
    <name evidence="3" type="ORF">LZA78_05335</name>
</gene>
<feature type="domain" description="EamA" evidence="2">
    <location>
        <begin position="168"/>
        <end position="291"/>
    </location>
</feature>
<proteinExistence type="predicted"/>
<dbReference type="PANTHER" id="PTHR22911:SF103">
    <property type="entry name" value="BLR2811 PROTEIN"/>
    <property type="match status" value="1"/>
</dbReference>
<organism evidence="3 4">
    <name type="scientific">Rhodobacter flavimaris</name>
    <dbReference type="NCBI Taxonomy" id="2907145"/>
    <lineage>
        <taxon>Bacteria</taxon>
        <taxon>Pseudomonadati</taxon>
        <taxon>Pseudomonadota</taxon>
        <taxon>Alphaproteobacteria</taxon>
        <taxon>Rhodobacterales</taxon>
        <taxon>Rhodobacter group</taxon>
        <taxon>Rhodobacter</taxon>
    </lineage>
</organism>
<feature type="transmembrane region" description="Helical" evidence="1">
    <location>
        <begin position="198"/>
        <end position="220"/>
    </location>
</feature>
<dbReference type="RefSeq" id="WP_233675901.1">
    <property type="nucleotide sequence ID" value="NZ_JAJUOS010000003.1"/>
</dbReference>
<accession>A0ABS8YUI1</accession>
<evidence type="ECO:0000256" key="1">
    <source>
        <dbReference type="SAM" id="Phobius"/>
    </source>
</evidence>
<dbReference type="Pfam" id="PF00892">
    <property type="entry name" value="EamA"/>
    <property type="match status" value="2"/>
</dbReference>
<feature type="transmembrane region" description="Helical" evidence="1">
    <location>
        <begin position="144"/>
        <end position="162"/>
    </location>
</feature>
<feature type="transmembrane region" description="Helical" evidence="1">
    <location>
        <begin position="226"/>
        <end position="246"/>
    </location>
</feature>
<feature type="transmembrane region" description="Helical" evidence="1">
    <location>
        <begin position="58"/>
        <end position="78"/>
    </location>
</feature>
<evidence type="ECO:0000259" key="2">
    <source>
        <dbReference type="Pfam" id="PF00892"/>
    </source>
</evidence>
<comment type="caution">
    <text evidence="3">The sequence shown here is derived from an EMBL/GenBank/DDBJ whole genome shotgun (WGS) entry which is preliminary data.</text>
</comment>
<name>A0ABS8YUI1_9RHOB</name>
<feature type="transmembrane region" description="Helical" evidence="1">
    <location>
        <begin position="279"/>
        <end position="297"/>
    </location>
</feature>
<feature type="domain" description="EamA" evidence="2">
    <location>
        <begin position="27"/>
        <end position="158"/>
    </location>
</feature>
<dbReference type="InterPro" id="IPR037185">
    <property type="entry name" value="EmrE-like"/>
</dbReference>
<reference evidence="3 4" key="1">
    <citation type="submission" date="2021-12" db="EMBL/GenBank/DDBJ databases">
        <title>Sinirhodobacter sp. WL0062 is a bacterium isolated from seawater.</title>
        <authorList>
            <person name="Wang L."/>
            <person name="He W."/>
            <person name="Zhang D.-F."/>
        </authorList>
    </citation>
    <scope>NUCLEOTIDE SEQUENCE [LARGE SCALE GENOMIC DNA]</scope>
    <source>
        <strain evidence="3 4">WL0062</strain>
    </source>
</reference>
<keyword evidence="1" id="KW-0812">Transmembrane</keyword>
<dbReference type="EMBL" id="JAJUOS010000003">
    <property type="protein sequence ID" value="MCE5972895.1"/>
    <property type="molecule type" value="Genomic_DNA"/>
</dbReference>
<keyword evidence="4" id="KW-1185">Reference proteome</keyword>
<sequence>MTQDTSQIIEGGPIAAPSVVTPNRPGLGIALLIGSLGFFTLMDAAAKHLGTGYHPAQIVWARFVVNAALLALIFRARLPRLIRSRQPGLQLARAGMQLATVILFFWAIRHIGLAEAAALTDLNPVLITLGAALFLGEKLGPRRLIGIAVSFVGAMIIIRPGAGVFEPAALLALAAAFTYAFGALLTRVVRFDSTATSLVWSAMFGTFATSLVMPFVWTPIEAQDLWAFAACGALGAVGQALLIRAFSVAEAGTLAPFGYLGLIFSSIWGWLFFDQLPDRWTISGALVIVAAGLYVWAREHRAAAKTEPSQ</sequence>
<feature type="transmembrane region" description="Helical" evidence="1">
    <location>
        <begin position="168"/>
        <end position="186"/>
    </location>
</feature>